<organism evidence="2 3">
    <name type="scientific">Nothobranchius furzeri</name>
    <name type="common">Turquoise killifish</name>
    <dbReference type="NCBI Taxonomy" id="105023"/>
    <lineage>
        <taxon>Eukaryota</taxon>
        <taxon>Metazoa</taxon>
        <taxon>Chordata</taxon>
        <taxon>Craniata</taxon>
        <taxon>Vertebrata</taxon>
        <taxon>Euteleostomi</taxon>
        <taxon>Actinopterygii</taxon>
        <taxon>Neopterygii</taxon>
        <taxon>Teleostei</taxon>
        <taxon>Neoteleostei</taxon>
        <taxon>Acanthomorphata</taxon>
        <taxon>Ovalentaria</taxon>
        <taxon>Atherinomorphae</taxon>
        <taxon>Cyprinodontiformes</taxon>
        <taxon>Nothobranchiidae</taxon>
        <taxon>Nothobranchius</taxon>
    </lineage>
</organism>
<evidence type="ECO:0000313" key="3">
    <source>
        <dbReference type="Proteomes" id="UP000822369"/>
    </source>
</evidence>
<comment type="caution">
    <text evidence="2">The sequence shown here is derived from an EMBL/GenBank/DDBJ whole genome shotgun (WGS) entry which is preliminary data.</text>
</comment>
<dbReference type="GO" id="GO:0015174">
    <property type="term" value="F:basic amino acid transmembrane transporter activity"/>
    <property type="evidence" value="ECO:0007669"/>
    <property type="project" value="TreeGrafter"/>
</dbReference>
<proteinExistence type="predicted"/>
<feature type="transmembrane region" description="Helical" evidence="1">
    <location>
        <begin position="170"/>
        <end position="191"/>
    </location>
</feature>
<feature type="transmembrane region" description="Helical" evidence="1">
    <location>
        <begin position="137"/>
        <end position="158"/>
    </location>
</feature>
<gene>
    <name evidence="2" type="primary">tmem44</name>
    <name evidence="2" type="ORF">G4P62_015809</name>
</gene>
<name>A0A9D2XIN5_NOTFU</name>
<reference evidence="2" key="1">
    <citation type="submission" date="2020-03" db="EMBL/GenBank/DDBJ databases">
        <title>Intra-Species Differences in Population Size shape Life History and Genome Evolution.</title>
        <authorList>
            <person name="Willemsen D."/>
            <person name="Cui R."/>
            <person name="Valenzano D.R."/>
        </authorList>
    </citation>
    <scope>NUCLEOTIDE SEQUENCE</scope>
    <source>
        <strain evidence="2">GRZ</strain>
        <tissue evidence="2">Whole</tissue>
    </source>
</reference>
<evidence type="ECO:0000256" key="1">
    <source>
        <dbReference type="SAM" id="Phobius"/>
    </source>
</evidence>
<protein>
    <submittedName>
        <fullName evidence="2">Transmembrane protein 44</fullName>
    </submittedName>
</protein>
<dbReference type="GO" id="GO:0016020">
    <property type="term" value="C:membrane"/>
    <property type="evidence" value="ECO:0007669"/>
    <property type="project" value="TreeGrafter"/>
</dbReference>
<accession>A0A9D2XIN5</accession>
<dbReference type="PANTHER" id="PTHR16201">
    <property type="entry name" value="SEVEN TRANSMEMBRANE PROTEIN 1-RELATED"/>
    <property type="match status" value="1"/>
</dbReference>
<dbReference type="EMBL" id="JAAVVJ010000017">
    <property type="protein sequence ID" value="KAF7202423.1"/>
    <property type="molecule type" value="Genomic_DNA"/>
</dbReference>
<dbReference type="PANTHER" id="PTHR16201:SF53">
    <property type="entry name" value="TRANSMEMBRANE PROTEIN 44"/>
    <property type="match status" value="1"/>
</dbReference>
<sequence>MYLNFCHVLWRFAAERRLRMIKKRRRQHLLAVGVLMVVAGGFLKSRDAEPAAYGPESRRLLHVGHMQISSWTPSLVCQLCLMSSDYCIVIIALLGLPLKDYSDILGYTLGMLSLIINCTSRFPALCRAARGQSFTQTYIFSGVLCSLSGAVYAAAILLCDARLKFLIRVLPWLLSSTSCAGLDLLILFLHWCRRGTRQTKVKISPDTESLLGSSGDDAEETVVKKQQTKQKFPSSGQTVGLFSSSLLFQSTALYHELLFTLSLET</sequence>
<dbReference type="AlphaFoldDB" id="A0A9D2XIN5"/>
<dbReference type="Proteomes" id="UP000822369">
    <property type="component" value="Chromosome 17"/>
</dbReference>
<feature type="transmembrane region" description="Helical" evidence="1">
    <location>
        <begin position="104"/>
        <end position="125"/>
    </location>
</feature>
<keyword evidence="1" id="KW-0472">Membrane</keyword>
<keyword evidence="1" id="KW-1133">Transmembrane helix</keyword>
<dbReference type="KEGG" id="nfu:107392620"/>
<dbReference type="InterPro" id="IPR051415">
    <property type="entry name" value="LAAT-1"/>
</dbReference>
<keyword evidence="1 2" id="KW-0812">Transmembrane</keyword>
<evidence type="ECO:0000313" key="2">
    <source>
        <dbReference type="EMBL" id="KAF7202423.1"/>
    </source>
</evidence>